<evidence type="ECO:0000256" key="1">
    <source>
        <dbReference type="SAM" id="Phobius"/>
    </source>
</evidence>
<reference evidence="2 3" key="1">
    <citation type="submission" date="2021-01" db="EMBL/GenBank/DDBJ databases">
        <title>Genomic Encyclopedia of Type Strains, Phase IV (KMG-IV): sequencing the most valuable type-strain genomes for metagenomic binning, comparative biology and taxonomic classification.</title>
        <authorList>
            <person name="Goeker M."/>
        </authorList>
    </citation>
    <scope>NUCLEOTIDE SEQUENCE [LARGE SCALE GENOMIC DNA]</scope>
    <source>
        <strain evidence="2 3">DSM 100968</strain>
    </source>
</reference>
<keyword evidence="3" id="KW-1185">Reference proteome</keyword>
<sequence length="56" mass="5987">MGKNNGFLQLIATFGAVTAAIMMVKNNKMLSQWINQPMQQAGKAVESVTSAFSPQG</sequence>
<keyword evidence="1" id="KW-0472">Membrane</keyword>
<keyword evidence="1" id="KW-0812">Transmembrane</keyword>
<dbReference type="Proteomes" id="UP000823201">
    <property type="component" value="Unassembled WGS sequence"/>
</dbReference>
<evidence type="ECO:0000313" key="2">
    <source>
        <dbReference type="EMBL" id="MBM7658873.1"/>
    </source>
</evidence>
<organism evidence="2 3">
    <name type="scientific">Sporolactobacillus spathodeae</name>
    <dbReference type="NCBI Taxonomy" id="1465502"/>
    <lineage>
        <taxon>Bacteria</taxon>
        <taxon>Bacillati</taxon>
        <taxon>Bacillota</taxon>
        <taxon>Bacilli</taxon>
        <taxon>Bacillales</taxon>
        <taxon>Sporolactobacillaceae</taxon>
        <taxon>Sporolactobacillus</taxon>
    </lineage>
</organism>
<dbReference type="EMBL" id="JAFBEV010000025">
    <property type="protein sequence ID" value="MBM7658873.1"/>
    <property type="molecule type" value="Genomic_DNA"/>
</dbReference>
<name>A0ABS2QAW7_9BACL</name>
<protein>
    <submittedName>
        <fullName evidence="2">Uncharacterized protein</fullName>
    </submittedName>
</protein>
<dbReference type="RefSeq" id="WP_205007421.1">
    <property type="nucleotide sequence ID" value="NZ_CBCRXA010000024.1"/>
</dbReference>
<comment type="caution">
    <text evidence="2">The sequence shown here is derived from an EMBL/GenBank/DDBJ whole genome shotgun (WGS) entry which is preliminary data.</text>
</comment>
<proteinExistence type="predicted"/>
<gene>
    <name evidence="2" type="ORF">JOC27_002336</name>
</gene>
<feature type="transmembrane region" description="Helical" evidence="1">
    <location>
        <begin position="6"/>
        <end position="24"/>
    </location>
</feature>
<evidence type="ECO:0000313" key="3">
    <source>
        <dbReference type="Proteomes" id="UP000823201"/>
    </source>
</evidence>
<accession>A0ABS2QAW7</accession>
<keyword evidence="1" id="KW-1133">Transmembrane helix</keyword>